<gene>
    <name evidence="1" type="ORF">HWQ56_18090</name>
</gene>
<dbReference type="EMBL" id="CP056030">
    <property type="protein sequence ID" value="QKZ05602.1"/>
    <property type="molecule type" value="Genomic_DNA"/>
</dbReference>
<keyword evidence="2" id="KW-1185">Reference proteome</keyword>
<proteinExistence type="predicted"/>
<reference evidence="1 2" key="1">
    <citation type="submission" date="2020-06" db="EMBL/GenBank/DDBJ databases">
        <title>Pseudomonas eucalypticola sp. nov., an endophyte of Eucalyptus dunnii leaves with biocontrol ability of eucalyptus leaf blight.</title>
        <authorList>
            <person name="Liu Y."/>
            <person name="Song Z."/>
            <person name="Zeng H."/>
            <person name="Lu M."/>
            <person name="Wang X."/>
            <person name="Lian X."/>
            <person name="Zhang Q."/>
        </authorList>
    </citation>
    <scope>NUCLEOTIDE SEQUENCE [LARGE SCALE GENOMIC DNA]</scope>
    <source>
        <strain evidence="1 2">NP-1</strain>
    </source>
</reference>
<keyword evidence="1" id="KW-0808">Transferase</keyword>
<dbReference type="GO" id="GO:0009312">
    <property type="term" value="P:oligosaccharide biosynthetic process"/>
    <property type="evidence" value="ECO:0007669"/>
    <property type="project" value="InterPro"/>
</dbReference>
<dbReference type="InterPro" id="IPR029063">
    <property type="entry name" value="SAM-dependent_MTases_sf"/>
</dbReference>
<sequence>MSVADTEFDRLFANNDDPWAMRQRWYEQRKRALLLASLPRPEYQSIFEPGCANGETSAVLAQRCRRLLCYDTAERAVALTREKLASVPHASVEQGRLPGQWPVGPFDLVVINELGYYLDAADLARLIEACRASLSDDGQVLACHWRAPIQGCSLNGDAVHQHLGDGLGMASLLEHREADFILQLWGRDPRSVAQHEGLR</sequence>
<dbReference type="AlphaFoldDB" id="A0A7D5H4T9"/>
<dbReference type="Pfam" id="PF05401">
    <property type="entry name" value="NodS"/>
    <property type="match status" value="1"/>
</dbReference>
<accession>A0A7D5H4T9</accession>
<dbReference type="Gene3D" id="3.40.50.150">
    <property type="entry name" value="Vaccinia Virus protein VP39"/>
    <property type="match status" value="1"/>
</dbReference>
<dbReference type="GO" id="GO:0032259">
    <property type="term" value="P:methylation"/>
    <property type="evidence" value="ECO:0007669"/>
    <property type="project" value="UniProtKB-KW"/>
</dbReference>
<organism evidence="1 2">
    <name type="scientific">Pseudomonas eucalypticola</name>
    <dbReference type="NCBI Taxonomy" id="2599595"/>
    <lineage>
        <taxon>Bacteria</taxon>
        <taxon>Pseudomonadati</taxon>
        <taxon>Pseudomonadota</taxon>
        <taxon>Gammaproteobacteria</taxon>
        <taxon>Pseudomonadales</taxon>
        <taxon>Pseudomonadaceae</taxon>
        <taxon>Pseudomonas</taxon>
    </lineage>
</organism>
<keyword evidence="1" id="KW-0489">Methyltransferase</keyword>
<dbReference type="KEGG" id="pez:HWQ56_18090"/>
<dbReference type="Proteomes" id="UP000509568">
    <property type="component" value="Chromosome"/>
</dbReference>
<dbReference type="RefSeq" id="WP_158158211.1">
    <property type="nucleotide sequence ID" value="NZ_CP056030.1"/>
</dbReference>
<evidence type="ECO:0000313" key="2">
    <source>
        <dbReference type="Proteomes" id="UP000509568"/>
    </source>
</evidence>
<protein>
    <submittedName>
        <fullName evidence="1">Methyltransferase domain-containing protein</fullName>
    </submittedName>
</protein>
<name>A0A7D5H4T9_9PSED</name>
<dbReference type="InterPro" id="IPR008715">
    <property type="entry name" value="SAM-MeTfrase_NodS-like"/>
</dbReference>
<dbReference type="GO" id="GO:0008757">
    <property type="term" value="F:S-adenosylmethionine-dependent methyltransferase activity"/>
    <property type="evidence" value="ECO:0007669"/>
    <property type="project" value="InterPro"/>
</dbReference>
<dbReference type="SUPFAM" id="SSF53335">
    <property type="entry name" value="S-adenosyl-L-methionine-dependent methyltransferases"/>
    <property type="match status" value="1"/>
</dbReference>
<evidence type="ECO:0000313" key="1">
    <source>
        <dbReference type="EMBL" id="QKZ05602.1"/>
    </source>
</evidence>